<gene>
    <name evidence="4" type="ORF">Q8791_03950</name>
</gene>
<protein>
    <submittedName>
        <fullName evidence="4">PadR family transcriptional regulator</fullName>
    </submittedName>
</protein>
<feature type="domain" description="Transcription regulator PadR C-terminal" evidence="3">
    <location>
        <begin position="92"/>
        <end position="176"/>
    </location>
</feature>
<feature type="region of interest" description="Disordered" evidence="1">
    <location>
        <begin position="177"/>
        <end position="206"/>
    </location>
</feature>
<evidence type="ECO:0000313" key="4">
    <source>
        <dbReference type="EMBL" id="MEE2036373.1"/>
    </source>
</evidence>
<reference evidence="4 5" key="1">
    <citation type="submission" date="2023-08" db="EMBL/GenBank/DDBJ databases">
        <authorList>
            <person name="Girao M."/>
            <person name="Carvalho M.F."/>
        </authorList>
    </citation>
    <scope>NUCLEOTIDE SEQUENCE [LARGE SCALE GENOMIC DNA]</scope>
    <source>
        <strain evidence="4 5">CT-R113</strain>
    </source>
</reference>
<dbReference type="RefSeq" id="WP_330090183.1">
    <property type="nucleotide sequence ID" value="NZ_JAUZMY010000003.1"/>
</dbReference>
<organism evidence="4 5">
    <name type="scientific">Nocardiopsis codii</name>
    <dbReference type="NCBI Taxonomy" id="3065942"/>
    <lineage>
        <taxon>Bacteria</taxon>
        <taxon>Bacillati</taxon>
        <taxon>Actinomycetota</taxon>
        <taxon>Actinomycetes</taxon>
        <taxon>Streptosporangiales</taxon>
        <taxon>Nocardiopsidaceae</taxon>
        <taxon>Nocardiopsis</taxon>
    </lineage>
</organism>
<proteinExistence type="predicted"/>
<comment type="caution">
    <text evidence="4">The sequence shown here is derived from an EMBL/GenBank/DDBJ whole genome shotgun (WGS) entry which is preliminary data.</text>
</comment>
<feature type="domain" description="Transcription regulator PadR N-terminal" evidence="2">
    <location>
        <begin position="8"/>
        <end position="78"/>
    </location>
</feature>
<dbReference type="Pfam" id="PF10400">
    <property type="entry name" value="Vir_act_alpha_C"/>
    <property type="match status" value="1"/>
</dbReference>
<feature type="compositionally biased region" description="Basic and acidic residues" evidence="1">
    <location>
        <begin position="196"/>
        <end position="206"/>
    </location>
</feature>
<dbReference type="InterPro" id="IPR036388">
    <property type="entry name" value="WH-like_DNA-bd_sf"/>
</dbReference>
<evidence type="ECO:0000259" key="2">
    <source>
        <dbReference type="Pfam" id="PF03551"/>
    </source>
</evidence>
<dbReference type="PANTHER" id="PTHR43252">
    <property type="entry name" value="TRANSCRIPTIONAL REGULATOR YQJI"/>
    <property type="match status" value="1"/>
</dbReference>
<dbReference type="InterPro" id="IPR005149">
    <property type="entry name" value="Tscrpt_reg_PadR_N"/>
</dbReference>
<dbReference type="SUPFAM" id="SSF46785">
    <property type="entry name" value="Winged helix' DNA-binding domain"/>
    <property type="match status" value="1"/>
</dbReference>
<accession>A0ABU7K296</accession>
<dbReference type="PANTHER" id="PTHR43252:SF6">
    <property type="entry name" value="NEGATIVE TRANSCRIPTION REGULATOR PADR"/>
    <property type="match status" value="1"/>
</dbReference>
<dbReference type="Gene3D" id="1.10.10.10">
    <property type="entry name" value="Winged helix-like DNA-binding domain superfamily/Winged helix DNA-binding domain"/>
    <property type="match status" value="1"/>
</dbReference>
<evidence type="ECO:0000313" key="5">
    <source>
        <dbReference type="Proteomes" id="UP001356095"/>
    </source>
</evidence>
<evidence type="ECO:0000256" key="1">
    <source>
        <dbReference type="SAM" id="MobiDB-lite"/>
    </source>
</evidence>
<sequence>MSVRQGFLALLSHGPKHGYQLRAEFEARTGGTWPLNIGQAYTTLQRLERDGLVTAVRDDAPDAPERYVLTDPGRDEVESWWRSPVTRGAPARDELALKLALAVTTPGVDVGALVDAQRAETLRGLQDYTRLKRTGGRRAAEEAEPDGDLAWHLVLDSLIFAAQAEMQWLDHVEARLSRAAGRRGSAPPPPSGTSDWRPDRTPEARA</sequence>
<name>A0ABU7K296_9ACTN</name>
<dbReference type="Gene3D" id="6.10.140.190">
    <property type="match status" value="1"/>
</dbReference>
<dbReference type="Proteomes" id="UP001356095">
    <property type="component" value="Unassembled WGS sequence"/>
</dbReference>
<dbReference type="EMBL" id="JAUZMY010000003">
    <property type="protein sequence ID" value="MEE2036373.1"/>
    <property type="molecule type" value="Genomic_DNA"/>
</dbReference>
<dbReference type="InterPro" id="IPR036390">
    <property type="entry name" value="WH_DNA-bd_sf"/>
</dbReference>
<dbReference type="InterPro" id="IPR018309">
    <property type="entry name" value="Tscrpt_reg_PadR_C"/>
</dbReference>
<evidence type="ECO:0000259" key="3">
    <source>
        <dbReference type="Pfam" id="PF10400"/>
    </source>
</evidence>
<keyword evidence="5" id="KW-1185">Reference proteome</keyword>
<dbReference type="Pfam" id="PF03551">
    <property type="entry name" value="PadR"/>
    <property type="match status" value="1"/>
</dbReference>